<gene>
    <name evidence="6" type="ORF">GS4_08_00170</name>
</gene>
<dbReference type="InterPro" id="IPR052032">
    <property type="entry name" value="ATP-dep_AA_Ligase"/>
</dbReference>
<evidence type="ECO:0000256" key="1">
    <source>
        <dbReference type="ARBA" id="ARBA00022598"/>
    </source>
</evidence>
<dbReference type="eggNOG" id="COG0151">
    <property type="taxonomic scope" value="Bacteria"/>
</dbReference>
<dbReference type="SUPFAM" id="SSF56059">
    <property type="entry name" value="Glutathione synthetase ATP-binding domain-like"/>
    <property type="match status" value="1"/>
</dbReference>
<comment type="caution">
    <text evidence="6">The sequence shown here is derived from an EMBL/GenBank/DDBJ whole genome shotgun (WGS) entry which is preliminary data.</text>
</comment>
<dbReference type="PANTHER" id="PTHR43585">
    <property type="entry name" value="FUMIPYRROLE BIOSYNTHESIS PROTEIN C"/>
    <property type="match status" value="1"/>
</dbReference>
<dbReference type="Pfam" id="PF13535">
    <property type="entry name" value="ATP-grasp_4"/>
    <property type="match status" value="1"/>
</dbReference>
<dbReference type="NCBIfam" id="NF005543">
    <property type="entry name" value="PRK07206.1"/>
    <property type="match status" value="1"/>
</dbReference>
<dbReference type="PROSITE" id="PS50975">
    <property type="entry name" value="ATP_GRASP"/>
    <property type="match status" value="1"/>
</dbReference>
<dbReference type="RefSeq" id="WP_007618621.1">
    <property type="nucleotide sequence ID" value="NZ_BANX01000008.1"/>
</dbReference>
<dbReference type="GO" id="GO:0046872">
    <property type="term" value="F:metal ion binding"/>
    <property type="evidence" value="ECO:0007669"/>
    <property type="project" value="InterPro"/>
</dbReference>
<dbReference type="GO" id="GO:0005524">
    <property type="term" value="F:ATP binding"/>
    <property type="evidence" value="ECO:0007669"/>
    <property type="project" value="UniProtKB-UniRule"/>
</dbReference>
<dbReference type="GO" id="GO:0016874">
    <property type="term" value="F:ligase activity"/>
    <property type="evidence" value="ECO:0007669"/>
    <property type="project" value="UniProtKB-KW"/>
</dbReference>
<dbReference type="Proteomes" id="UP000011666">
    <property type="component" value="Unassembled WGS sequence"/>
</dbReference>
<keyword evidence="7" id="KW-1185">Reference proteome</keyword>
<evidence type="ECO:0000313" key="6">
    <source>
        <dbReference type="EMBL" id="GAC67433.1"/>
    </source>
</evidence>
<reference evidence="6 7" key="1">
    <citation type="submission" date="2013-01" db="EMBL/GenBank/DDBJ databases">
        <title>Whole genome shotgun sequence of Gordonia soli NBRC 108243.</title>
        <authorList>
            <person name="Isaki-Nakamura S."/>
            <person name="Hosoyama A."/>
            <person name="Tsuchikane K."/>
            <person name="Ando Y."/>
            <person name="Baba S."/>
            <person name="Ohji S."/>
            <person name="Hamada M."/>
            <person name="Tamura T."/>
            <person name="Yamazoe A."/>
            <person name="Yamazaki S."/>
            <person name="Fujita N."/>
        </authorList>
    </citation>
    <scope>NUCLEOTIDE SEQUENCE [LARGE SCALE GENOMIC DNA]</scope>
    <source>
        <strain evidence="6 7">NBRC 108243</strain>
    </source>
</reference>
<sequence length="428" mass="45903">MTTTPATASAAFTSNSTAPGVIVDGYGTGNYVSDAFAALGADLVHVQSSRDPITRMVQPDLTKYSAAMVYEAGVTEHELAEIGVSFVVPGQEPGVNLADQLSEALGVRTNGTELSAARRNKFEMIRAVAEAGLLTARQLIVSDPAEAVAWAETVGGWPCVAKPLASASTDSVSICNNAAELESGVRAVLNSTTVFNFDNNDVLIQSYLSGTEYIVDTVSLDGESHVCGVWQYEKTLLPNGKPIYNRDILVAENDPVVTVLTEYTRRVLDAVGIDNGPAHTEIMLTEDGPALIEVGARTNGNMHPEFHDRCLGTNAARLTAEVYLEPAQFSARYAGRTYSRQQPAVVYNVPTSQSGTIVGVDDEVVARIRGRESVFGVTVKRHPGDVLVPTHDLLTSPIRVFMTSDDQGVLDDDYRFVESVSDDVFALR</sequence>
<dbReference type="InterPro" id="IPR011761">
    <property type="entry name" value="ATP-grasp"/>
</dbReference>
<dbReference type="EMBL" id="BANX01000008">
    <property type="protein sequence ID" value="GAC67433.1"/>
    <property type="molecule type" value="Genomic_DNA"/>
</dbReference>
<dbReference type="STRING" id="1223545.GS4_08_00170"/>
<dbReference type="AlphaFoldDB" id="M0QFU6"/>
<evidence type="ECO:0000256" key="4">
    <source>
        <dbReference type="PROSITE-ProRule" id="PRU00409"/>
    </source>
</evidence>
<dbReference type="OrthoDB" id="24041at2"/>
<keyword evidence="3 4" id="KW-0067">ATP-binding</keyword>
<proteinExistence type="predicted"/>
<evidence type="ECO:0000256" key="2">
    <source>
        <dbReference type="ARBA" id="ARBA00022741"/>
    </source>
</evidence>
<evidence type="ECO:0000256" key="3">
    <source>
        <dbReference type="ARBA" id="ARBA00022840"/>
    </source>
</evidence>
<feature type="domain" description="ATP-grasp" evidence="5">
    <location>
        <begin position="125"/>
        <end position="324"/>
    </location>
</feature>
<organism evidence="6 7">
    <name type="scientific">Gordonia soli NBRC 108243</name>
    <dbReference type="NCBI Taxonomy" id="1223545"/>
    <lineage>
        <taxon>Bacteria</taxon>
        <taxon>Bacillati</taxon>
        <taxon>Actinomycetota</taxon>
        <taxon>Actinomycetes</taxon>
        <taxon>Mycobacteriales</taxon>
        <taxon>Gordoniaceae</taxon>
        <taxon>Gordonia</taxon>
    </lineage>
</organism>
<dbReference type="Gene3D" id="3.30.470.20">
    <property type="entry name" value="ATP-grasp fold, B domain"/>
    <property type="match status" value="1"/>
</dbReference>
<protein>
    <recommendedName>
        <fullName evidence="5">ATP-grasp domain-containing protein</fullName>
    </recommendedName>
</protein>
<dbReference type="PANTHER" id="PTHR43585:SF2">
    <property type="entry name" value="ATP-GRASP ENZYME FSQD"/>
    <property type="match status" value="1"/>
</dbReference>
<evidence type="ECO:0000259" key="5">
    <source>
        <dbReference type="PROSITE" id="PS50975"/>
    </source>
</evidence>
<accession>M0QFU6</accession>
<keyword evidence="2 4" id="KW-0547">Nucleotide-binding</keyword>
<keyword evidence="1" id="KW-0436">Ligase</keyword>
<evidence type="ECO:0000313" key="7">
    <source>
        <dbReference type="Proteomes" id="UP000011666"/>
    </source>
</evidence>
<name>M0QFU6_9ACTN</name>